<name>A0A6J6ZJM6_9ZZZZ</name>
<dbReference type="Gene3D" id="2.180.10.10">
    <property type="entry name" value="RHS repeat-associated core"/>
    <property type="match status" value="1"/>
</dbReference>
<proteinExistence type="predicted"/>
<dbReference type="InterPro" id="IPR022385">
    <property type="entry name" value="Rhs_assc_core"/>
</dbReference>
<dbReference type="NCBIfam" id="TIGR03696">
    <property type="entry name" value="Rhs_assc_core"/>
    <property type="match status" value="1"/>
</dbReference>
<evidence type="ECO:0000313" key="1">
    <source>
        <dbReference type="EMBL" id="CAB4821840.1"/>
    </source>
</evidence>
<dbReference type="EMBL" id="CAFAAJ010000197">
    <property type="protein sequence ID" value="CAB4821840.1"/>
    <property type="molecule type" value="Genomic_DNA"/>
</dbReference>
<accession>A0A6J6ZJM6</accession>
<dbReference type="AlphaFoldDB" id="A0A6J6ZJM6"/>
<gene>
    <name evidence="1" type="ORF">UFOPK3001_02233</name>
</gene>
<reference evidence="1" key="1">
    <citation type="submission" date="2020-05" db="EMBL/GenBank/DDBJ databases">
        <authorList>
            <person name="Chiriac C."/>
            <person name="Salcher M."/>
            <person name="Ghai R."/>
            <person name="Kavagutti S V."/>
        </authorList>
    </citation>
    <scope>NUCLEOTIDE SEQUENCE</scope>
</reference>
<protein>
    <submittedName>
        <fullName evidence="1">Unannotated protein</fullName>
    </submittedName>
</protein>
<sequence length="265" mass="28009">MTAIGAEVYGYDGADRHLSTSNGTTTSAYVRDLAGEVVEYRLNGVIQNRYSGNTTLDATGVNVVERTIGLPGGVTLTTRAGGDVWSYPNIAGSVTTTANSTGAKTAGPLLYDPYGNPLSAYPDNQTGNLDNAWLGQHDRQTQHQTGLRPAIDMGARQYHPQLGRFTETDPIEGGGANDYGYPTDPINGSDLDGSDWCWKLCPVTHVFAVAGAKTGHGVARGGKFVWNNRSGEADLCPSAVPSALRSLRPAVGRHRGEEPLARGSC</sequence>
<organism evidence="1">
    <name type="scientific">freshwater metagenome</name>
    <dbReference type="NCBI Taxonomy" id="449393"/>
    <lineage>
        <taxon>unclassified sequences</taxon>
        <taxon>metagenomes</taxon>
        <taxon>ecological metagenomes</taxon>
    </lineage>
</organism>